<dbReference type="EMBL" id="OAOQ01000006">
    <property type="protein sequence ID" value="SNX70652.1"/>
    <property type="molecule type" value="Genomic_DNA"/>
</dbReference>
<gene>
    <name evidence="2" type="ORF">SAMN05878503_106154</name>
</gene>
<feature type="domain" description="TniQ" evidence="1">
    <location>
        <begin position="10"/>
        <end position="106"/>
    </location>
</feature>
<sequence length="588" mass="64582">MGFSLKRAIDLDQHALERIGELGGLPLDVLADMLSWTGERVGNVRMRFRNEIFVSRALRNPVVRGCPVCLREDAAAHDGAPIEAMAMRGDWQLREVSVCLLHRHPLVPTWDAALVTERFDIGSRLAEIEERILSCEAEQARVELSPYDVWLDGRLEDARDGTWLAGHSLYAATAFIRLLGTEMLRLGIHEMPESCDPLRMAQAAGFDVVRRGEPAIRETLADLAALAGGASDTPRKAFGNLFAKLDRDYSAEAAFEPFRAIVRGVILDTWPLAAGEMLFGEPLPERRLHSLRTAASETGVTAALLGQFLTETGALQPKDDRPDNRKTFDARRYADILGEIPTLVGPLEMQKAMGATRNELKSLEEDGILMPRTRIPAIKSPWRTADGTDLVDELNAKAVAVSAEDDAWESLQWSQRRTGVRVGALIAAIREARLEVGRRAGTDGYSGLVVRKTAVDSLAEPPSRMADEGLLPAAAFGRSVGIRDGGKFLAFLAAGHTPARVVRNPKTGVLRPYMTDADIAAFHLRFTTTTTLEVELGEHRNTILARLTSNGIAPYRPDGQDYGPIYLRDDIKRALPRLRQNPSSALPP</sequence>
<accession>A0A285CT00</accession>
<dbReference type="Pfam" id="PF06527">
    <property type="entry name" value="TniQ"/>
    <property type="match status" value="1"/>
</dbReference>
<dbReference type="Proteomes" id="UP000219467">
    <property type="component" value="Unassembled WGS sequence"/>
</dbReference>
<organism evidence="2 3">
    <name type="scientific">Cereibacter ovatus</name>
    <dbReference type="NCBI Taxonomy" id="439529"/>
    <lineage>
        <taxon>Bacteria</taxon>
        <taxon>Pseudomonadati</taxon>
        <taxon>Pseudomonadota</taxon>
        <taxon>Alphaproteobacteria</taxon>
        <taxon>Rhodobacterales</taxon>
        <taxon>Paracoccaceae</taxon>
        <taxon>Cereibacter</taxon>
    </lineage>
</organism>
<reference evidence="3" key="1">
    <citation type="submission" date="2017-08" db="EMBL/GenBank/DDBJ databases">
        <authorList>
            <person name="Varghese N."/>
            <person name="Submissions S."/>
        </authorList>
    </citation>
    <scope>NUCLEOTIDE SEQUENCE [LARGE SCALE GENOMIC DNA]</scope>
    <source>
        <strain evidence="3">JA234</strain>
    </source>
</reference>
<evidence type="ECO:0000313" key="2">
    <source>
        <dbReference type="EMBL" id="SNX70652.1"/>
    </source>
</evidence>
<evidence type="ECO:0000259" key="1">
    <source>
        <dbReference type="Pfam" id="PF06527"/>
    </source>
</evidence>
<dbReference type="AlphaFoldDB" id="A0A285CT00"/>
<protein>
    <submittedName>
        <fullName evidence="2">TniQ protein</fullName>
    </submittedName>
</protein>
<evidence type="ECO:0000313" key="3">
    <source>
        <dbReference type="Proteomes" id="UP000219467"/>
    </source>
</evidence>
<dbReference type="InterPro" id="IPR009492">
    <property type="entry name" value="TniQ"/>
</dbReference>
<name>A0A285CT00_9RHOB</name>
<proteinExistence type="predicted"/>
<keyword evidence="3" id="KW-1185">Reference proteome</keyword>